<dbReference type="GO" id="GO:0005762">
    <property type="term" value="C:mitochondrial large ribosomal subunit"/>
    <property type="evidence" value="ECO:0007669"/>
    <property type="project" value="TreeGrafter"/>
</dbReference>
<dbReference type="AlphaFoldDB" id="A0A238F6M4"/>
<dbReference type="PANTHER" id="PTHR15893">
    <property type="entry name" value="RIBOSOMAL PROTEIN L27"/>
    <property type="match status" value="1"/>
</dbReference>
<dbReference type="PRINTS" id="PR00063">
    <property type="entry name" value="RIBOSOMALL27"/>
</dbReference>
<accession>A0A238F6M4</accession>
<keyword evidence="6" id="KW-1185">Reference proteome</keyword>
<dbReference type="PROSITE" id="PS00831">
    <property type="entry name" value="RIBOSOMAL_L27"/>
    <property type="match status" value="1"/>
</dbReference>
<dbReference type="SUPFAM" id="SSF110324">
    <property type="entry name" value="Ribosomal L27 protein-like"/>
    <property type="match status" value="1"/>
</dbReference>
<keyword evidence="2" id="KW-0689">Ribosomal protein</keyword>
<dbReference type="STRING" id="269621.A0A238F6M4"/>
<dbReference type="PANTHER" id="PTHR15893:SF0">
    <property type="entry name" value="LARGE RIBOSOMAL SUBUNIT PROTEIN BL27M"/>
    <property type="match status" value="1"/>
</dbReference>
<dbReference type="Proteomes" id="UP000198372">
    <property type="component" value="Unassembled WGS sequence"/>
</dbReference>
<sequence length="206" mass="22510">MFRSLLSTLVRPSLSPLPSTSVIRSSFVDTPLPGLVQVRTATKRGGGSSKNGRNSIGKRLGVKRYAGQLVTAGSILVRQRGTTFHPGQHVAKGKDHTLFALVPGFVQYYQDVVRGKERRLIGICTESREEKLPRDLRKEGRSRYFGLVDVERMRGSWEQGLSERYEGESEDVGKLIKEAMAMDAAAAAAEGRTSATAVSTTDKVEA</sequence>
<evidence type="ECO:0000256" key="3">
    <source>
        <dbReference type="ARBA" id="ARBA00023274"/>
    </source>
</evidence>
<protein>
    <recommendedName>
        <fullName evidence="4">Large ribosomal subunit protein bL27m</fullName>
    </recommendedName>
</protein>
<name>A0A238F6M4_9BASI</name>
<gene>
    <name evidence="5" type="ORF">BQ2448_5264</name>
</gene>
<dbReference type="OrthoDB" id="1867012at2759"/>
<dbReference type="InterPro" id="IPR018261">
    <property type="entry name" value="Ribosomal_bL27_CS"/>
</dbReference>
<evidence type="ECO:0000256" key="2">
    <source>
        <dbReference type="ARBA" id="ARBA00022980"/>
    </source>
</evidence>
<dbReference type="Pfam" id="PF01016">
    <property type="entry name" value="Ribosomal_L27"/>
    <property type="match status" value="1"/>
</dbReference>
<evidence type="ECO:0000313" key="5">
    <source>
        <dbReference type="EMBL" id="SCV67653.1"/>
    </source>
</evidence>
<reference evidence="6" key="1">
    <citation type="submission" date="2016-09" db="EMBL/GenBank/DDBJ databases">
        <authorList>
            <person name="Jeantristanb JTB J.-T."/>
            <person name="Ricardo R."/>
        </authorList>
    </citation>
    <scope>NUCLEOTIDE SEQUENCE [LARGE SCALE GENOMIC DNA]</scope>
</reference>
<dbReference type="EMBL" id="FMSP01000002">
    <property type="protein sequence ID" value="SCV67653.1"/>
    <property type="molecule type" value="Genomic_DNA"/>
</dbReference>
<dbReference type="HAMAP" id="MF_00539">
    <property type="entry name" value="Ribosomal_bL27"/>
    <property type="match status" value="1"/>
</dbReference>
<dbReference type="NCBIfam" id="TIGR00062">
    <property type="entry name" value="L27"/>
    <property type="match status" value="1"/>
</dbReference>
<dbReference type="GO" id="GO:0003735">
    <property type="term" value="F:structural constituent of ribosome"/>
    <property type="evidence" value="ECO:0007669"/>
    <property type="project" value="InterPro"/>
</dbReference>
<keyword evidence="3" id="KW-0687">Ribonucleoprotein</keyword>
<proteinExistence type="inferred from homology"/>
<dbReference type="Gene3D" id="2.40.50.100">
    <property type="match status" value="1"/>
</dbReference>
<evidence type="ECO:0000256" key="4">
    <source>
        <dbReference type="ARBA" id="ARBA00035267"/>
    </source>
</evidence>
<evidence type="ECO:0000313" key="6">
    <source>
        <dbReference type="Proteomes" id="UP000198372"/>
    </source>
</evidence>
<dbReference type="GO" id="GO:0006412">
    <property type="term" value="P:translation"/>
    <property type="evidence" value="ECO:0007669"/>
    <property type="project" value="InterPro"/>
</dbReference>
<dbReference type="FunFam" id="2.40.50.100:FF:000020">
    <property type="entry name" value="50S ribosomal protein L27"/>
    <property type="match status" value="1"/>
</dbReference>
<evidence type="ECO:0000256" key="1">
    <source>
        <dbReference type="ARBA" id="ARBA00010797"/>
    </source>
</evidence>
<comment type="similarity">
    <text evidence="1">Belongs to the bacterial ribosomal protein bL27 family.</text>
</comment>
<organism evidence="5 6">
    <name type="scientific">Microbotryum intermedium</name>
    <dbReference type="NCBI Taxonomy" id="269621"/>
    <lineage>
        <taxon>Eukaryota</taxon>
        <taxon>Fungi</taxon>
        <taxon>Dikarya</taxon>
        <taxon>Basidiomycota</taxon>
        <taxon>Pucciniomycotina</taxon>
        <taxon>Microbotryomycetes</taxon>
        <taxon>Microbotryales</taxon>
        <taxon>Microbotryaceae</taxon>
        <taxon>Microbotryum</taxon>
    </lineage>
</organism>
<dbReference type="InterPro" id="IPR001684">
    <property type="entry name" value="Ribosomal_bL27"/>
</dbReference>